<dbReference type="SUPFAM" id="SSF82689">
    <property type="entry name" value="Mechanosensitive channel protein MscS (YggB), C-terminal domain"/>
    <property type="match status" value="1"/>
</dbReference>
<dbReference type="InterPro" id="IPR011066">
    <property type="entry name" value="MscS_channel_C_sf"/>
</dbReference>
<evidence type="ECO:0000256" key="1">
    <source>
        <dbReference type="ARBA" id="ARBA00004651"/>
    </source>
</evidence>
<comment type="similarity">
    <text evidence="2">Belongs to the MscS (TC 1.A.23) family.</text>
</comment>
<dbReference type="PANTHER" id="PTHR30347:SF1">
    <property type="entry name" value="MECHANOSENSITIVE CHANNEL MSCK"/>
    <property type="match status" value="1"/>
</dbReference>
<evidence type="ECO:0000259" key="9">
    <source>
        <dbReference type="Pfam" id="PF21082"/>
    </source>
</evidence>
<evidence type="ECO:0000256" key="6">
    <source>
        <dbReference type="ARBA" id="ARBA00023136"/>
    </source>
</evidence>
<feature type="transmembrane region" description="Helical" evidence="7">
    <location>
        <begin position="12"/>
        <end position="31"/>
    </location>
</feature>
<dbReference type="SUPFAM" id="SSF82861">
    <property type="entry name" value="Mechanosensitive channel protein MscS (YggB), transmembrane region"/>
    <property type="match status" value="1"/>
</dbReference>
<keyword evidence="6 7" id="KW-0472">Membrane</keyword>
<dbReference type="PANTHER" id="PTHR30347">
    <property type="entry name" value="POTASSIUM CHANNEL RELATED"/>
    <property type="match status" value="1"/>
</dbReference>
<feature type="transmembrane region" description="Helical" evidence="7">
    <location>
        <begin position="52"/>
        <end position="73"/>
    </location>
</feature>
<dbReference type="InterPro" id="IPR049278">
    <property type="entry name" value="MS_channel_C"/>
</dbReference>
<sequence length="434" mass="46042">MISWAGQFSGPQALLELGLVLLMLFVLWGALRALKRGLDYDNPDSVLFGRHIYDGVLLPLLAVGLLAILQPLLARVQPVLVLPLASALLTSLLLIQLGVKVLKAAFPGKAWVQPISRSISWLIWGWVALWIVGLGPTILRELDAITWTIGGSPVSLRRLLESAVTAVIFLLVSLWGSSIIEKKLMAPAIGARPSVRKAIATTIRAVLLLIGLLVALNMAGIDLTALSVFGGALGVGIGLGLQRLAANYVSGFVLLTERAIRVGDVIRVNGFEGTITEMSGRYASIMASSGRQAIVPHEMLTNSMVEKVSTEQSNALQSTSLLITHGNDLALAQQLMVQAAQACRRVLAKPAPFTTLVNVSPDGLELKLNYYIADVHLGGLESLRSEINLAVLKAFAAHGVTLATTSQSINWGQLQALFAQAGHAPAASDGASDT</sequence>
<feature type="transmembrane region" description="Helical" evidence="7">
    <location>
        <begin position="159"/>
        <end position="177"/>
    </location>
</feature>
<keyword evidence="4 7" id="KW-0812">Transmembrane</keyword>
<dbReference type="InterPro" id="IPR052702">
    <property type="entry name" value="MscS-like_channel"/>
</dbReference>
<dbReference type="STRING" id="1610491.AAV94_11800"/>
<accession>A0A0U1PXF1</accession>
<dbReference type="InterPro" id="IPR023408">
    <property type="entry name" value="MscS_beta-dom_sf"/>
</dbReference>
<dbReference type="GO" id="GO:0008381">
    <property type="term" value="F:mechanosensitive monoatomic ion channel activity"/>
    <property type="evidence" value="ECO:0007669"/>
    <property type="project" value="UniProtKB-ARBA"/>
</dbReference>
<dbReference type="SUPFAM" id="SSF50182">
    <property type="entry name" value="Sm-like ribonucleoproteins"/>
    <property type="match status" value="1"/>
</dbReference>
<protein>
    <recommendedName>
        <fullName evidence="12">Mechanosensitive ion channel protein</fullName>
    </recommendedName>
</protein>
<dbReference type="GO" id="GO:0005886">
    <property type="term" value="C:plasma membrane"/>
    <property type="evidence" value="ECO:0007669"/>
    <property type="project" value="UniProtKB-SubCell"/>
</dbReference>
<evidence type="ECO:0000256" key="4">
    <source>
        <dbReference type="ARBA" id="ARBA00022692"/>
    </source>
</evidence>
<feature type="domain" description="Mechanosensitive ion channel MscS" evidence="8">
    <location>
        <begin position="245"/>
        <end position="306"/>
    </location>
</feature>
<evidence type="ECO:0000256" key="7">
    <source>
        <dbReference type="SAM" id="Phobius"/>
    </source>
</evidence>
<keyword evidence="5 7" id="KW-1133">Transmembrane helix</keyword>
<dbReference type="InterPro" id="IPR006685">
    <property type="entry name" value="MscS_channel_2nd"/>
</dbReference>
<keyword evidence="11" id="KW-1185">Reference proteome</keyword>
<feature type="domain" description="Mechanosensitive ion channel MscS C-terminal" evidence="9">
    <location>
        <begin position="323"/>
        <end position="400"/>
    </location>
</feature>
<evidence type="ECO:0000259" key="8">
    <source>
        <dbReference type="Pfam" id="PF00924"/>
    </source>
</evidence>
<evidence type="ECO:0000313" key="10">
    <source>
        <dbReference type="EMBL" id="KKW67218.1"/>
    </source>
</evidence>
<dbReference type="Pfam" id="PF21082">
    <property type="entry name" value="MS_channel_3rd"/>
    <property type="match status" value="1"/>
</dbReference>
<evidence type="ECO:0008006" key="12">
    <source>
        <dbReference type="Google" id="ProtNLM"/>
    </source>
</evidence>
<evidence type="ECO:0000313" key="11">
    <source>
        <dbReference type="Proteomes" id="UP000050580"/>
    </source>
</evidence>
<dbReference type="Gene3D" id="2.30.30.60">
    <property type="match status" value="1"/>
</dbReference>
<evidence type="ECO:0000256" key="3">
    <source>
        <dbReference type="ARBA" id="ARBA00022475"/>
    </source>
</evidence>
<dbReference type="EMBL" id="LBNQ01000035">
    <property type="protein sequence ID" value="KKW67218.1"/>
    <property type="molecule type" value="Genomic_DNA"/>
</dbReference>
<evidence type="ECO:0000256" key="2">
    <source>
        <dbReference type="ARBA" id="ARBA00008017"/>
    </source>
</evidence>
<proteinExistence type="inferred from homology"/>
<dbReference type="Proteomes" id="UP000050580">
    <property type="component" value="Unassembled WGS sequence"/>
</dbReference>
<name>A0A0U1PXF1_9BURK</name>
<evidence type="ECO:0000256" key="5">
    <source>
        <dbReference type="ARBA" id="ARBA00022989"/>
    </source>
</evidence>
<reference evidence="10 11" key="1">
    <citation type="submission" date="2015-05" db="EMBL/GenBank/DDBJ databases">
        <title>Draft genome sequence of Lampropedia sp. CT6, isolated from the microbial mat of a hot water spring, located at Manikaran, India.</title>
        <authorList>
            <person name="Tripathi C."/>
            <person name="Rani P."/>
            <person name="Mahato N.K."/>
            <person name="Lal R."/>
        </authorList>
    </citation>
    <scope>NUCLEOTIDE SEQUENCE [LARGE SCALE GENOMIC DNA]</scope>
    <source>
        <strain evidence="10 11">CT6</strain>
    </source>
</reference>
<feature type="transmembrane region" description="Helical" evidence="7">
    <location>
        <begin position="79"/>
        <end position="99"/>
    </location>
</feature>
<keyword evidence="3" id="KW-1003">Cell membrane</keyword>
<dbReference type="Pfam" id="PF00924">
    <property type="entry name" value="MS_channel_2nd"/>
    <property type="match status" value="1"/>
</dbReference>
<dbReference type="AlphaFoldDB" id="A0A0U1PXF1"/>
<comment type="caution">
    <text evidence="10">The sequence shown here is derived from an EMBL/GenBank/DDBJ whole genome shotgun (WGS) entry which is preliminary data.</text>
</comment>
<dbReference type="Gene3D" id="1.10.287.1260">
    <property type="match status" value="1"/>
</dbReference>
<dbReference type="InterPro" id="IPR011014">
    <property type="entry name" value="MscS_channel_TM-2"/>
</dbReference>
<comment type="subcellular location">
    <subcellularLocation>
        <location evidence="1">Cell membrane</location>
        <topology evidence="1">Multi-pass membrane protein</topology>
    </subcellularLocation>
</comment>
<dbReference type="Gene3D" id="3.30.70.100">
    <property type="match status" value="1"/>
</dbReference>
<feature type="transmembrane region" description="Helical" evidence="7">
    <location>
        <begin position="119"/>
        <end position="139"/>
    </location>
</feature>
<gene>
    <name evidence="10" type="ORF">AAV94_11800</name>
</gene>
<dbReference type="InterPro" id="IPR010920">
    <property type="entry name" value="LSM_dom_sf"/>
</dbReference>
<organism evidence="10 11">
    <name type="scientific">Lampropedia cohaerens</name>
    <dbReference type="NCBI Taxonomy" id="1610491"/>
    <lineage>
        <taxon>Bacteria</taxon>
        <taxon>Pseudomonadati</taxon>
        <taxon>Pseudomonadota</taxon>
        <taxon>Betaproteobacteria</taxon>
        <taxon>Burkholderiales</taxon>
        <taxon>Comamonadaceae</taxon>
        <taxon>Lampropedia</taxon>
    </lineage>
</organism>
<feature type="transmembrane region" description="Helical" evidence="7">
    <location>
        <begin position="198"/>
        <end position="217"/>
    </location>
</feature>
<dbReference type="PATRIC" id="fig|1610491.3.peg.2526"/>